<dbReference type="EMBL" id="PDYH01000042">
    <property type="protein sequence ID" value="PHU39643.1"/>
    <property type="molecule type" value="Genomic_DNA"/>
</dbReference>
<gene>
    <name evidence="3" type="ORF">CSX00_10045</name>
</gene>
<proteinExistence type="predicted"/>
<feature type="compositionally biased region" description="Low complexity" evidence="1">
    <location>
        <begin position="269"/>
        <end position="278"/>
    </location>
</feature>
<keyword evidence="4" id="KW-1185">Reference proteome</keyword>
<keyword evidence="2" id="KW-1133">Transmembrane helix</keyword>
<comment type="caution">
    <text evidence="3">The sequence shown here is derived from an EMBL/GenBank/DDBJ whole genome shotgun (WGS) entry which is preliminary data.</text>
</comment>
<evidence type="ECO:0008006" key="5">
    <source>
        <dbReference type="Google" id="ProtNLM"/>
    </source>
</evidence>
<dbReference type="RefSeq" id="WP_099413609.1">
    <property type="nucleotide sequence ID" value="NZ_PDYH01000042.1"/>
</dbReference>
<keyword evidence="2" id="KW-0472">Membrane</keyword>
<keyword evidence="2" id="KW-0812">Transmembrane</keyword>
<dbReference type="Gene3D" id="3.10.20.320">
    <property type="entry name" value="Putative peptidoglycan bound protein (lpxtg motif)"/>
    <property type="match status" value="1"/>
</dbReference>
<organism evidence="3 4">
    <name type="scientific">Pseudobutyrivibrio ruminis</name>
    <dbReference type="NCBI Taxonomy" id="46206"/>
    <lineage>
        <taxon>Bacteria</taxon>
        <taxon>Bacillati</taxon>
        <taxon>Bacillota</taxon>
        <taxon>Clostridia</taxon>
        <taxon>Lachnospirales</taxon>
        <taxon>Lachnospiraceae</taxon>
        <taxon>Pseudobutyrivibrio</taxon>
    </lineage>
</organism>
<dbReference type="AlphaFoldDB" id="A0A2G3E940"/>
<evidence type="ECO:0000313" key="4">
    <source>
        <dbReference type="Proteomes" id="UP000224317"/>
    </source>
</evidence>
<name>A0A2G3E940_9FIRM</name>
<evidence type="ECO:0000256" key="1">
    <source>
        <dbReference type="SAM" id="MobiDB-lite"/>
    </source>
</evidence>
<sequence>MKKAKKLLGLILTFVFVLILANLNPNVAKAESYTYQVKILIGNNEDASFISEGVDSLKAKYGDECVSVKDDVLTIKELEYGEEIDIRVDQLIQISPNAETGNTKYYLSGLRVSGGDTIVTQATKDADGNRAVTLNGTVEGDEDYVVAYGVGSTIPYTVRYVDADGNALAPDDIYWGTPGEIVLVPARHIDNYYPDALYRTTSAGLKENTVFTFQYTKNNGRVVYIDETTYSSDTVYGEPVYEYQYVNRGTRTADGGRTTRPAAGGGNGAANADANAGEDNAEAGDGNDGAGADETTIEDEQTPLDVIDIDDPDTAKHGETAKDNFRRNMIIGILIAIIAVVIILIALLVANKKRKAVIAKSVKKEDTKE</sequence>
<dbReference type="Proteomes" id="UP000224317">
    <property type="component" value="Unassembled WGS sequence"/>
</dbReference>
<reference evidence="3" key="1">
    <citation type="submission" date="2017-10" db="EMBL/GenBank/DDBJ databases">
        <title>Resolving the taxonomy of Roseburia spp., Eubacterium rectale and Agathobacter spp. through phylogenomic analysis.</title>
        <authorList>
            <person name="Sheridan P.O."/>
            <person name="Walker A.W."/>
            <person name="Duncan S.H."/>
            <person name="Scott K.P."/>
            <person name="Toole P.W.O."/>
            <person name="Luis P."/>
            <person name="Flint H.J."/>
        </authorList>
    </citation>
    <scope>NUCLEOTIDE SEQUENCE [LARGE SCALE GENOMIC DNA]</scope>
    <source>
        <strain evidence="3">JK10</strain>
    </source>
</reference>
<evidence type="ECO:0000256" key="2">
    <source>
        <dbReference type="SAM" id="Phobius"/>
    </source>
</evidence>
<accession>A0A2G3E940</accession>
<feature type="compositionally biased region" description="Low complexity" evidence="1">
    <location>
        <begin position="250"/>
        <end position="262"/>
    </location>
</feature>
<protein>
    <recommendedName>
        <fullName evidence="5">MucBP domain-containing protein</fullName>
    </recommendedName>
</protein>
<feature type="region of interest" description="Disordered" evidence="1">
    <location>
        <begin position="250"/>
        <end position="301"/>
    </location>
</feature>
<feature type="transmembrane region" description="Helical" evidence="2">
    <location>
        <begin position="329"/>
        <end position="350"/>
    </location>
</feature>
<evidence type="ECO:0000313" key="3">
    <source>
        <dbReference type="EMBL" id="PHU39643.1"/>
    </source>
</evidence>